<sequence>MSTVNMKRIEATQSASRRPGIIPCFLNTVYAFSRRSIAPWGLAVFAVIVLLATTVSHAQVGPQGGGASFFVGSSERGDGGSPLSISASPNERVEVFFYYNSPEDGIPGPEQSDHLQGFSMVFCYDCRLSCVEESFR</sequence>
<evidence type="ECO:0000256" key="1">
    <source>
        <dbReference type="SAM" id="Phobius"/>
    </source>
</evidence>
<keyword evidence="1" id="KW-1133">Transmembrane helix</keyword>
<proteinExistence type="predicted"/>
<feature type="transmembrane region" description="Helical" evidence="1">
    <location>
        <begin position="37"/>
        <end position="55"/>
    </location>
</feature>
<reference evidence="2" key="1">
    <citation type="submission" date="2018-05" db="EMBL/GenBank/DDBJ databases">
        <authorList>
            <person name="Lanie J.A."/>
            <person name="Ng W.-L."/>
            <person name="Kazmierczak K.M."/>
            <person name="Andrzejewski T.M."/>
            <person name="Davidsen T.M."/>
            <person name="Wayne K.J."/>
            <person name="Tettelin H."/>
            <person name="Glass J.I."/>
            <person name="Rusch D."/>
            <person name="Podicherti R."/>
            <person name="Tsui H.-C.T."/>
            <person name="Winkler M.E."/>
        </authorList>
    </citation>
    <scope>NUCLEOTIDE SEQUENCE</scope>
</reference>
<evidence type="ECO:0000313" key="2">
    <source>
        <dbReference type="EMBL" id="SVE63706.1"/>
    </source>
</evidence>
<dbReference type="AlphaFoldDB" id="A0A383F3M0"/>
<feature type="non-terminal residue" evidence="2">
    <location>
        <position position="136"/>
    </location>
</feature>
<accession>A0A383F3M0</accession>
<gene>
    <name evidence="2" type="ORF">METZ01_LOCUS516560</name>
</gene>
<dbReference type="EMBL" id="UINC01231253">
    <property type="protein sequence ID" value="SVE63706.1"/>
    <property type="molecule type" value="Genomic_DNA"/>
</dbReference>
<keyword evidence="1" id="KW-0472">Membrane</keyword>
<organism evidence="2">
    <name type="scientific">marine metagenome</name>
    <dbReference type="NCBI Taxonomy" id="408172"/>
    <lineage>
        <taxon>unclassified sequences</taxon>
        <taxon>metagenomes</taxon>
        <taxon>ecological metagenomes</taxon>
    </lineage>
</organism>
<protein>
    <submittedName>
        <fullName evidence="2">Uncharacterized protein</fullName>
    </submittedName>
</protein>
<name>A0A383F3M0_9ZZZZ</name>
<keyword evidence="1" id="KW-0812">Transmembrane</keyword>